<protein>
    <submittedName>
        <fullName evidence="2">Uncharacterized protein</fullName>
    </submittedName>
</protein>
<keyword evidence="1" id="KW-1133">Transmembrane helix</keyword>
<keyword evidence="1" id="KW-0812">Transmembrane</keyword>
<keyword evidence="1" id="KW-0472">Membrane</keyword>
<proteinExistence type="predicted"/>
<organism evidence="2 3">
    <name type="scientific">Microbacterium sufflavum</name>
    <dbReference type="NCBI Taxonomy" id="2851649"/>
    <lineage>
        <taxon>Bacteria</taxon>
        <taxon>Bacillati</taxon>
        <taxon>Actinomycetota</taxon>
        <taxon>Actinomycetes</taxon>
        <taxon>Micrococcales</taxon>
        <taxon>Microbacteriaceae</taxon>
        <taxon>Microbacterium</taxon>
    </lineage>
</organism>
<keyword evidence="3" id="KW-1185">Reference proteome</keyword>
<evidence type="ECO:0000256" key="1">
    <source>
        <dbReference type="SAM" id="Phobius"/>
    </source>
</evidence>
<evidence type="ECO:0000313" key="2">
    <source>
        <dbReference type="EMBL" id="UPL10591.1"/>
    </source>
</evidence>
<feature type="transmembrane region" description="Helical" evidence="1">
    <location>
        <begin position="53"/>
        <end position="78"/>
    </location>
</feature>
<gene>
    <name evidence="2" type="ORF">KV394_05510</name>
</gene>
<dbReference type="EMBL" id="CP078076">
    <property type="protein sequence ID" value="UPL10591.1"/>
    <property type="molecule type" value="Genomic_DNA"/>
</dbReference>
<reference evidence="2 3" key="1">
    <citation type="submission" date="2021-06" db="EMBL/GenBank/DDBJ databases">
        <title>Genome-based taxonomic framework of Microbacterium strains isolated from marine environment, the description of four new species and reclassification of four preexisting species.</title>
        <authorList>
            <person name="Lee S.D."/>
            <person name="Kim S.-M."/>
            <person name="Byeon Y.-S."/>
            <person name="Yang H.L."/>
            <person name="Kim I.S."/>
        </authorList>
    </citation>
    <scope>NUCLEOTIDE SEQUENCE [LARGE SCALE GENOMIC DNA]</scope>
    <source>
        <strain evidence="2 3">SSW1-51</strain>
    </source>
</reference>
<dbReference type="RefSeq" id="WP_247982494.1">
    <property type="nucleotide sequence ID" value="NZ_CP078076.1"/>
</dbReference>
<dbReference type="Proteomes" id="UP000831467">
    <property type="component" value="Chromosome"/>
</dbReference>
<evidence type="ECO:0000313" key="3">
    <source>
        <dbReference type="Proteomes" id="UP000831467"/>
    </source>
</evidence>
<name>A0ABY4ICW9_9MICO</name>
<accession>A0ABY4ICW9</accession>
<sequence>MNISDTELDRLFRAANPAPRTTDDSGLTAAEIAIREGIIRGDYRPQRRRRRPALVWAGVVTATAAVAAATVVAVSVLVPTQPAVALTPPALHYTAAGTAAEVFADAERTLMVDAAVAQAPVVHSVSWNWSVDLADEHVEVVPQEITLEWGPGQPTVSTIVAGEPYWPDGERPDGIAASPYAPGELIDTVALSPEEFALPTAVAGLSGSSRAELDAALGAFGATSASSSGELLAAITGLLQYWTLTDAQHAALLELLDEAGGVTVRGETTDRLGRDVIGVQVSLVVPERVETAFISVESGRIVGVESELVAPLEGLPAGVVSYTMWDAAR</sequence>